<dbReference type="GO" id="GO:0032259">
    <property type="term" value="P:methylation"/>
    <property type="evidence" value="ECO:0007669"/>
    <property type="project" value="UniProtKB-KW"/>
</dbReference>
<feature type="region of interest" description="Disordered" evidence="4">
    <location>
        <begin position="1"/>
        <end position="24"/>
    </location>
</feature>
<feature type="compositionally biased region" description="Low complexity" evidence="4">
    <location>
        <begin position="336"/>
        <end position="355"/>
    </location>
</feature>
<keyword evidence="3" id="KW-0808">Transferase</keyword>
<dbReference type="Proteomes" id="UP000559256">
    <property type="component" value="Unassembled WGS sequence"/>
</dbReference>
<dbReference type="InterPro" id="IPR029063">
    <property type="entry name" value="SAM-dependent_MTases_sf"/>
</dbReference>
<feature type="domain" description="Methyltransferase type 12" evidence="5">
    <location>
        <begin position="116"/>
        <end position="219"/>
    </location>
</feature>
<feature type="compositionally biased region" description="Low complexity" evidence="4">
    <location>
        <begin position="396"/>
        <end position="414"/>
    </location>
</feature>
<gene>
    <name evidence="6" type="ORF">D9758_007994</name>
</gene>
<keyword evidence="7" id="KW-1185">Reference proteome</keyword>
<accession>A0A8H5D206</accession>
<feature type="region of interest" description="Disordered" evidence="4">
    <location>
        <begin position="276"/>
        <end position="437"/>
    </location>
</feature>
<evidence type="ECO:0000259" key="5">
    <source>
        <dbReference type="Pfam" id="PF08242"/>
    </source>
</evidence>
<dbReference type="PANTHER" id="PTHR22809:SF11">
    <property type="entry name" value="TRNA N(3)-METHYLCYTIDINE METHYLTRANSFERASE METTL2"/>
    <property type="match status" value="1"/>
</dbReference>
<sequence length="469" mass="51593">MSKATSSVHDVTQQNPPFGSRFLTNESDVWSHNAWDHVPPPKDQDHIIASSLSKQRQSPIPLLDHPKYNSKPSKHWDNFYKSNSGNFFRDRKWLHQEFPQLVDAAQPNAGPIKIAEIGCGAGNSVFPLLAANKNPQLSLYAYDYSNHAVKVVQNHPLYLDPPLGTLHASVWDLTSPDTLPDGLEPGSVDIIILVFVFSALHPDEWGRAVRNVHKLLRPTTGLLLFRDYGRYDLTQLRFKGGRMLSDNFYIRGDKTRVYFFELDELSLLFTGKRINPEKDGVTVTDTTKVEDEDRTKETQNGEKNENDDTPTASGSVTPHPDAESLVMTSGSGSGSGSSLPSSSSNPSNPSPNDSEPPSEPSEPSEPISTTTITIHPNLLSPTFPWGPFPPSPSQPSGPDADADAHSNSAHGASDPAHVHDSDSDSGPGDGHGHGLFTTSTLGIDRRLIVNRKRQLKMYRVWMQGVFRKV</sequence>
<dbReference type="EMBL" id="JAACJM010000071">
    <property type="protein sequence ID" value="KAF5351293.1"/>
    <property type="molecule type" value="Genomic_DNA"/>
</dbReference>
<evidence type="ECO:0000313" key="6">
    <source>
        <dbReference type="EMBL" id="KAF5351293.1"/>
    </source>
</evidence>
<evidence type="ECO:0000313" key="7">
    <source>
        <dbReference type="Proteomes" id="UP000559256"/>
    </source>
</evidence>
<protein>
    <recommendedName>
        <fullName evidence="5">Methyltransferase type 12 domain-containing protein</fullName>
    </recommendedName>
</protein>
<keyword evidence="2" id="KW-0489">Methyltransferase</keyword>
<evidence type="ECO:0000256" key="4">
    <source>
        <dbReference type="SAM" id="MobiDB-lite"/>
    </source>
</evidence>
<dbReference type="PANTHER" id="PTHR22809">
    <property type="entry name" value="METHYLTRANSFERASE-RELATED"/>
    <property type="match status" value="1"/>
</dbReference>
<evidence type="ECO:0000256" key="2">
    <source>
        <dbReference type="ARBA" id="ARBA00022603"/>
    </source>
</evidence>
<evidence type="ECO:0000256" key="1">
    <source>
        <dbReference type="ARBA" id="ARBA00009725"/>
    </source>
</evidence>
<dbReference type="OrthoDB" id="417697at2759"/>
<dbReference type="CDD" id="cd02440">
    <property type="entry name" value="AdoMet_MTases"/>
    <property type="match status" value="1"/>
</dbReference>
<name>A0A8H5D206_9AGAR</name>
<dbReference type="InterPro" id="IPR013217">
    <property type="entry name" value="Methyltransf_12"/>
</dbReference>
<dbReference type="AlphaFoldDB" id="A0A8H5D206"/>
<organism evidence="6 7">
    <name type="scientific">Tetrapyrgos nigripes</name>
    <dbReference type="NCBI Taxonomy" id="182062"/>
    <lineage>
        <taxon>Eukaryota</taxon>
        <taxon>Fungi</taxon>
        <taxon>Dikarya</taxon>
        <taxon>Basidiomycota</taxon>
        <taxon>Agaricomycotina</taxon>
        <taxon>Agaricomycetes</taxon>
        <taxon>Agaricomycetidae</taxon>
        <taxon>Agaricales</taxon>
        <taxon>Marasmiineae</taxon>
        <taxon>Marasmiaceae</taxon>
        <taxon>Tetrapyrgos</taxon>
    </lineage>
</organism>
<comment type="similarity">
    <text evidence="1">Belongs to the methyltransferase superfamily. METL family.</text>
</comment>
<dbReference type="InterPro" id="IPR026113">
    <property type="entry name" value="METTL2/6/8-like"/>
</dbReference>
<dbReference type="Pfam" id="PF08242">
    <property type="entry name" value="Methyltransf_12"/>
    <property type="match status" value="1"/>
</dbReference>
<evidence type="ECO:0000256" key="3">
    <source>
        <dbReference type="ARBA" id="ARBA00022679"/>
    </source>
</evidence>
<dbReference type="Gene3D" id="3.40.50.150">
    <property type="entry name" value="Vaccinia Virus protein VP39"/>
    <property type="match status" value="1"/>
</dbReference>
<feature type="compositionally biased region" description="Basic and acidic residues" evidence="4">
    <location>
        <begin position="287"/>
        <end position="306"/>
    </location>
</feature>
<reference evidence="6 7" key="1">
    <citation type="journal article" date="2020" name="ISME J.">
        <title>Uncovering the hidden diversity of litter-decomposition mechanisms in mushroom-forming fungi.</title>
        <authorList>
            <person name="Floudas D."/>
            <person name="Bentzer J."/>
            <person name="Ahren D."/>
            <person name="Johansson T."/>
            <person name="Persson P."/>
            <person name="Tunlid A."/>
        </authorList>
    </citation>
    <scope>NUCLEOTIDE SEQUENCE [LARGE SCALE GENOMIC DNA]</scope>
    <source>
        <strain evidence="6 7">CBS 291.85</strain>
    </source>
</reference>
<proteinExistence type="inferred from homology"/>
<dbReference type="SUPFAM" id="SSF53335">
    <property type="entry name" value="S-adenosyl-L-methionine-dependent methyltransferases"/>
    <property type="match status" value="1"/>
</dbReference>
<dbReference type="GO" id="GO:0052735">
    <property type="term" value="F:tRNA (cytidine-3-)-methyltransferase activity"/>
    <property type="evidence" value="ECO:0007669"/>
    <property type="project" value="TreeGrafter"/>
</dbReference>
<comment type="caution">
    <text evidence="6">The sequence shown here is derived from an EMBL/GenBank/DDBJ whole genome shotgun (WGS) entry which is preliminary data.</text>
</comment>
<feature type="compositionally biased region" description="Pro residues" evidence="4">
    <location>
        <begin position="384"/>
        <end position="395"/>
    </location>
</feature>